<evidence type="ECO:0000256" key="4">
    <source>
        <dbReference type="SAM" id="MobiDB-lite"/>
    </source>
</evidence>
<keyword evidence="7" id="KW-1185">Reference proteome</keyword>
<reference evidence="7" key="1">
    <citation type="journal article" date="2015" name="Nat. Genet.">
        <title>The genome and transcriptome of the zoonotic hookworm Ancylostoma ceylanicum identify infection-specific gene families.</title>
        <authorList>
            <person name="Schwarz E.M."/>
            <person name="Hu Y."/>
            <person name="Antoshechkin I."/>
            <person name="Miller M.M."/>
            <person name="Sternberg P.W."/>
            <person name="Aroian R.V."/>
        </authorList>
    </citation>
    <scope>NUCLEOTIDE SEQUENCE</scope>
    <source>
        <strain evidence="7">HY135</strain>
    </source>
</reference>
<accession>A0A016UYC7</accession>
<dbReference type="Gene3D" id="3.30.40.10">
    <property type="entry name" value="Zinc/RING finger domain, C3HC4 (zinc finger)"/>
    <property type="match status" value="1"/>
</dbReference>
<feature type="compositionally biased region" description="Polar residues" evidence="4">
    <location>
        <begin position="529"/>
        <end position="539"/>
    </location>
</feature>
<keyword evidence="1 3" id="KW-0863">Zinc-finger</keyword>
<gene>
    <name evidence="6" type="primary">Acey_s0024.g881</name>
    <name evidence="6" type="ORF">Y032_0024g881</name>
</gene>
<dbReference type="STRING" id="53326.A0A016UYC7"/>
<keyword evidence="1 3" id="KW-0479">Metal-binding</keyword>
<dbReference type="Pfam" id="PF13639">
    <property type="entry name" value="zf-RING_2"/>
    <property type="match status" value="1"/>
</dbReference>
<dbReference type="InterPro" id="IPR001841">
    <property type="entry name" value="Znf_RING"/>
</dbReference>
<sequence>MPKANRNRGVADGLTDWDQFLHTYPPSAGIAVSRLYLTFYLTYIPDQHPQLNLRGSLQKDHVSKFADVSPSATTAEKSRSGANRDATARRNSFHLRFEKLLLIHWQTAESVLRYAIILGVVMENPPIKRVLLQLWRTAQLTMSQADGPDSDSNIGENVEISSVRSAATTAPLVDLHACGICFQLYDESERLPKVLSCGHTNCLTCLNSWVKHSSSPFPVCSICRRVTRKPVKLLPNNFQLLQVLRRMKLTSSDAQGAISDEQQNTNPAEADGAALQLSAVCEQVDEHMHEVASLLENQMEALSVSEQQSVSGDQGLLFRMIENSIADLLSRWESTKGYLLDAEKRKNLRSSSRESLPLSAAFSEISAVIYDALHDDTSGILDFIPFRMSSLDDVRVPPSESSRFNGIYDWSGESDTLTHAYSDFSLFGSESHDTAVSASQSSSQDENFPAFIGWEESPIFPHISTFHGPFTTYSRCSLCQCRFSTSFASHQTHVRGRRHQQAIGGLTDSNPAGRRRRRLHTEHGHSDSHSSNQNVQNNRPSNTNAATSAPSARSHEPNAGSPYGRRSQTENASDQRQSSQQEATPRHARANRRNGRVPTTGDPTHQLGPHNNGTAQGNTQRGNQAARGTRNGNDSNRRNNARTTHPRRADASDPGARNTSRNGWQNQGWSTAGWGQPYGYPYEYVPEWSLGYGGYIQ</sequence>
<feature type="compositionally biased region" description="Polar residues" evidence="4">
    <location>
        <begin position="609"/>
        <end position="623"/>
    </location>
</feature>
<dbReference type="SMART" id="SM00184">
    <property type="entry name" value="RING"/>
    <property type="match status" value="1"/>
</dbReference>
<feature type="domain" description="RING-type" evidence="5">
    <location>
        <begin position="178"/>
        <end position="224"/>
    </location>
</feature>
<dbReference type="GO" id="GO:0008270">
    <property type="term" value="F:zinc ion binding"/>
    <property type="evidence" value="ECO:0007669"/>
    <property type="project" value="UniProtKB-KW"/>
</dbReference>
<evidence type="ECO:0000313" key="7">
    <source>
        <dbReference type="Proteomes" id="UP000024635"/>
    </source>
</evidence>
<dbReference type="InterPro" id="IPR052667">
    <property type="entry name" value="E3_ubiquitin-ligase_RING"/>
</dbReference>
<dbReference type="OrthoDB" id="5877713at2759"/>
<organism evidence="6 7">
    <name type="scientific">Ancylostoma ceylanicum</name>
    <dbReference type="NCBI Taxonomy" id="53326"/>
    <lineage>
        <taxon>Eukaryota</taxon>
        <taxon>Metazoa</taxon>
        <taxon>Ecdysozoa</taxon>
        <taxon>Nematoda</taxon>
        <taxon>Chromadorea</taxon>
        <taxon>Rhabditida</taxon>
        <taxon>Rhabditina</taxon>
        <taxon>Rhabditomorpha</taxon>
        <taxon>Strongyloidea</taxon>
        <taxon>Ancylostomatidae</taxon>
        <taxon>Ancylostomatinae</taxon>
        <taxon>Ancylostoma</taxon>
    </lineage>
</organism>
<feature type="compositionally biased region" description="Polar residues" evidence="4">
    <location>
        <begin position="657"/>
        <end position="670"/>
    </location>
</feature>
<dbReference type="SUPFAM" id="SSF57850">
    <property type="entry name" value="RING/U-box"/>
    <property type="match status" value="1"/>
</dbReference>
<name>A0A016UYC7_9BILA</name>
<feature type="compositionally biased region" description="Polar residues" evidence="4">
    <location>
        <begin position="569"/>
        <end position="583"/>
    </location>
</feature>
<dbReference type="Proteomes" id="UP000024635">
    <property type="component" value="Unassembled WGS sequence"/>
</dbReference>
<feature type="region of interest" description="Disordered" evidence="4">
    <location>
        <begin position="489"/>
        <end position="676"/>
    </location>
</feature>
<evidence type="ECO:0000256" key="1">
    <source>
        <dbReference type="ARBA" id="ARBA00022771"/>
    </source>
</evidence>
<evidence type="ECO:0000313" key="6">
    <source>
        <dbReference type="EMBL" id="EYC19473.1"/>
    </source>
</evidence>
<keyword evidence="2" id="KW-0862">Zinc</keyword>
<evidence type="ECO:0000259" key="5">
    <source>
        <dbReference type="PROSITE" id="PS50089"/>
    </source>
</evidence>
<feature type="compositionally biased region" description="Low complexity" evidence="4">
    <location>
        <begin position="540"/>
        <end position="552"/>
    </location>
</feature>
<dbReference type="PANTHER" id="PTHR47156:SF10">
    <property type="entry name" value="E3 UBIQUITIN-PROTEIN LIGASE TRIM-21-RELATED"/>
    <property type="match status" value="1"/>
</dbReference>
<dbReference type="InterPro" id="IPR013083">
    <property type="entry name" value="Znf_RING/FYVE/PHD"/>
</dbReference>
<evidence type="ECO:0000256" key="2">
    <source>
        <dbReference type="ARBA" id="ARBA00022833"/>
    </source>
</evidence>
<evidence type="ECO:0000256" key="3">
    <source>
        <dbReference type="PROSITE-ProRule" id="PRU00175"/>
    </source>
</evidence>
<dbReference type="PROSITE" id="PS50089">
    <property type="entry name" value="ZF_RING_2"/>
    <property type="match status" value="1"/>
</dbReference>
<feature type="compositionally biased region" description="Basic residues" evidence="4">
    <location>
        <begin position="586"/>
        <end position="595"/>
    </location>
</feature>
<protein>
    <recommendedName>
        <fullName evidence="5">RING-type domain-containing protein</fullName>
    </recommendedName>
</protein>
<dbReference type="AlphaFoldDB" id="A0A016UYC7"/>
<proteinExistence type="predicted"/>
<dbReference type="EMBL" id="JARK01001360">
    <property type="protein sequence ID" value="EYC19473.1"/>
    <property type="molecule type" value="Genomic_DNA"/>
</dbReference>
<comment type="caution">
    <text evidence="6">The sequence shown here is derived from an EMBL/GenBank/DDBJ whole genome shotgun (WGS) entry which is preliminary data.</text>
</comment>
<dbReference type="PANTHER" id="PTHR47156">
    <property type="entry name" value="PROTEIN CBG20824"/>
    <property type="match status" value="1"/>
</dbReference>